<feature type="compositionally biased region" description="Basic residues" evidence="1">
    <location>
        <begin position="1"/>
        <end position="19"/>
    </location>
</feature>
<dbReference type="Gramene" id="PUZ75775">
    <property type="protein sequence ID" value="PUZ75775"/>
    <property type="gene ID" value="GQ55_1G233600"/>
</dbReference>
<evidence type="ECO:0008006" key="4">
    <source>
        <dbReference type="Google" id="ProtNLM"/>
    </source>
</evidence>
<evidence type="ECO:0000256" key="1">
    <source>
        <dbReference type="SAM" id="MobiDB-lite"/>
    </source>
</evidence>
<organism evidence="2 3">
    <name type="scientific">Panicum hallii var. hallii</name>
    <dbReference type="NCBI Taxonomy" id="1504633"/>
    <lineage>
        <taxon>Eukaryota</taxon>
        <taxon>Viridiplantae</taxon>
        <taxon>Streptophyta</taxon>
        <taxon>Embryophyta</taxon>
        <taxon>Tracheophyta</taxon>
        <taxon>Spermatophyta</taxon>
        <taxon>Magnoliopsida</taxon>
        <taxon>Liliopsida</taxon>
        <taxon>Poales</taxon>
        <taxon>Poaceae</taxon>
        <taxon>PACMAD clade</taxon>
        <taxon>Panicoideae</taxon>
        <taxon>Panicodae</taxon>
        <taxon>Paniceae</taxon>
        <taxon>Panicinae</taxon>
        <taxon>Panicum</taxon>
        <taxon>Panicum sect. Panicum</taxon>
    </lineage>
</organism>
<accession>A0A2T7F6T2</accession>
<keyword evidence="3" id="KW-1185">Reference proteome</keyword>
<feature type="compositionally biased region" description="Low complexity" evidence="1">
    <location>
        <begin position="27"/>
        <end position="42"/>
    </location>
</feature>
<evidence type="ECO:0000313" key="3">
    <source>
        <dbReference type="Proteomes" id="UP000244336"/>
    </source>
</evidence>
<sequence length="253" mass="27412">MPRRRGRGRVFRCRARRRMSWNPSLRSSSTPSSPAFPSATPSAPQPSPAPGAAAGSPSPPSSSNGTRARTPAPSPASSGATHTPSASSATQPSGRRRSATPTAGSASWSSRGSKPSSLISTDHMEVEDDNILEGISCPFNDLKRLTLDTSLSLLSSVLSVFCLLRNAPKLEDLYIEVNDVYSERDEVEIDFLNAQWTGDLLSKLIRVDVVDTMCTLSEMNFIKLYCPRQDGLKNSMSVLLKTVQNPMKLLQSW</sequence>
<reference evidence="2 3" key="1">
    <citation type="submission" date="2018-04" db="EMBL/GenBank/DDBJ databases">
        <title>WGS assembly of Panicum hallii var. hallii HAL2.</title>
        <authorList>
            <person name="Lovell J."/>
            <person name="Jenkins J."/>
            <person name="Lowry D."/>
            <person name="Mamidi S."/>
            <person name="Sreedasyam A."/>
            <person name="Weng X."/>
            <person name="Barry K."/>
            <person name="Bonette J."/>
            <person name="Campitelli B."/>
            <person name="Daum C."/>
            <person name="Gordon S."/>
            <person name="Gould B."/>
            <person name="Lipzen A."/>
            <person name="MacQueen A."/>
            <person name="Palacio-Mejia J."/>
            <person name="Plott C."/>
            <person name="Shakirov E."/>
            <person name="Shu S."/>
            <person name="Yoshinaga Y."/>
            <person name="Zane M."/>
            <person name="Rokhsar D."/>
            <person name="Grimwood J."/>
            <person name="Schmutz J."/>
            <person name="Juenger T."/>
        </authorList>
    </citation>
    <scope>NUCLEOTIDE SEQUENCE [LARGE SCALE GENOMIC DNA]</scope>
    <source>
        <strain evidence="3">cv. HAL2</strain>
    </source>
</reference>
<protein>
    <recommendedName>
        <fullName evidence="4">FBD domain-containing protein</fullName>
    </recommendedName>
</protein>
<dbReference type="AlphaFoldDB" id="A0A2T7F6T2"/>
<evidence type="ECO:0000313" key="2">
    <source>
        <dbReference type="EMBL" id="PUZ75775.1"/>
    </source>
</evidence>
<name>A0A2T7F6T2_9POAL</name>
<proteinExistence type="predicted"/>
<dbReference type="Proteomes" id="UP000244336">
    <property type="component" value="Chromosome 1"/>
</dbReference>
<dbReference type="EMBL" id="CM009749">
    <property type="protein sequence ID" value="PUZ75775.1"/>
    <property type="molecule type" value="Genomic_DNA"/>
</dbReference>
<gene>
    <name evidence="2" type="ORF">GQ55_1G233600</name>
</gene>
<feature type="region of interest" description="Disordered" evidence="1">
    <location>
        <begin position="1"/>
        <end position="118"/>
    </location>
</feature>
<dbReference type="OrthoDB" id="10462948at2759"/>
<feature type="compositionally biased region" description="Polar residues" evidence="1">
    <location>
        <begin position="75"/>
        <end position="118"/>
    </location>
</feature>